<keyword evidence="3" id="KW-1185">Reference proteome</keyword>
<organism evidence="2 3">
    <name type="scientific">Parabacteroides faecis</name>
    <dbReference type="NCBI Taxonomy" id="1217282"/>
    <lineage>
        <taxon>Bacteria</taxon>
        <taxon>Pseudomonadati</taxon>
        <taxon>Bacteroidota</taxon>
        <taxon>Bacteroidia</taxon>
        <taxon>Bacteroidales</taxon>
        <taxon>Tannerellaceae</taxon>
        <taxon>Parabacteroides</taxon>
    </lineage>
</organism>
<proteinExistence type="predicted"/>
<comment type="caution">
    <text evidence="2">The sequence shown here is derived from an EMBL/GenBank/DDBJ whole genome shotgun (WGS) entry which is preliminary data.</text>
</comment>
<keyword evidence="1" id="KW-0812">Transmembrane</keyword>
<sequence>MWLFMATSEFAITVMLWIIIKYFKEYQAQYKEWKLNIYGR</sequence>
<protein>
    <submittedName>
        <fullName evidence="2">Uncharacterized protein</fullName>
    </submittedName>
</protein>
<gene>
    <name evidence="2" type="ORF">GGQ57_001093</name>
</gene>
<dbReference type="EMBL" id="JACHOC010000002">
    <property type="protein sequence ID" value="MBB4621199.1"/>
    <property type="molecule type" value="Genomic_DNA"/>
</dbReference>
<evidence type="ECO:0000313" key="3">
    <source>
        <dbReference type="Proteomes" id="UP000533637"/>
    </source>
</evidence>
<evidence type="ECO:0000256" key="1">
    <source>
        <dbReference type="SAM" id="Phobius"/>
    </source>
</evidence>
<reference evidence="2 3" key="1">
    <citation type="submission" date="2020-08" db="EMBL/GenBank/DDBJ databases">
        <title>Genomic Encyclopedia of Type Strains, Phase IV (KMG-IV): sequencing the most valuable type-strain genomes for metagenomic binning, comparative biology and taxonomic classification.</title>
        <authorList>
            <person name="Goeker M."/>
        </authorList>
    </citation>
    <scope>NUCLEOTIDE SEQUENCE [LARGE SCALE GENOMIC DNA]</scope>
    <source>
        <strain evidence="2 3">DSM 102983</strain>
    </source>
</reference>
<keyword evidence="1" id="KW-1133">Transmembrane helix</keyword>
<feature type="transmembrane region" description="Helical" evidence="1">
    <location>
        <begin position="6"/>
        <end position="23"/>
    </location>
</feature>
<accession>A0ABR6KIJ6</accession>
<keyword evidence="1" id="KW-0472">Membrane</keyword>
<evidence type="ECO:0000313" key="2">
    <source>
        <dbReference type="EMBL" id="MBB4621199.1"/>
    </source>
</evidence>
<dbReference type="Proteomes" id="UP000533637">
    <property type="component" value="Unassembled WGS sequence"/>
</dbReference>
<name>A0ABR6KIJ6_9BACT</name>